<name>A0A493TED3_ANAPP</name>
<dbReference type="PANTHER" id="PTHR33887">
    <property type="entry name" value="PB1 DOMAIN-CONTAINING PROTEIN"/>
    <property type="match status" value="1"/>
</dbReference>
<feature type="compositionally biased region" description="Basic and acidic residues" evidence="1">
    <location>
        <begin position="602"/>
        <end position="611"/>
    </location>
</feature>
<feature type="compositionally biased region" description="Gly residues" evidence="1">
    <location>
        <begin position="496"/>
        <end position="506"/>
    </location>
</feature>
<dbReference type="GeneTree" id="ENSGT00510000049291"/>
<feature type="region of interest" description="Disordered" evidence="1">
    <location>
        <begin position="386"/>
        <end position="630"/>
    </location>
</feature>
<dbReference type="OMA" id="WKGWLRP"/>
<feature type="compositionally biased region" description="Low complexity" evidence="1">
    <location>
        <begin position="555"/>
        <end position="573"/>
    </location>
</feature>
<reference evidence="2" key="3">
    <citation type="submission" date="2025-09" db="UniProtKB">
        <authorList>
            <consortium name="Ensembl"/>
        </authorList>
    </citation>
    <scope>IDENTIFICATION</scope>
</reference>
<feature type="compositionally biased region" description="Pro residues" evidence="1">
    <location>
        <begin position="270"/>
        <end position="283"/>
    </location>
</feature>
<dbReference type="PANTHER" id="PTHR33887:SF4">
    <property type="entry name" value="AB2-183"/>
    <property type="match status" value="1"/>
</dbReference>
<feature type="region of interest" description="Disordered" evidence="1">
    <location>
        <begin position="124"/>
        <end position="188"/>
    </location>
</feature>
<feature type="region of interest" description="Disordered" evidence="1">
    <location>
        <begin position="670"/>
        <end position="718"/>
    </location>
</feature>
<keyword evidence="3" id="KW-1185">Reference proteome</keyword>
<protein>
    <submittedName>
        <fullName evidence="2">Uncharacterized protein</fullName>
    </submittedName>
</protein>
<feature type="compositionally biased region" description="Low complexity" evidence="1">
    <location>
        <begin position="522"/>
        <end position="537"/>
    </location>
</feature>
<reference evidence="2 3" key="1">
    <citation type="submission" date="2017-10" db="EMBL/GenBank/DDBJ databases">
        <title>A new Pekin duck reference genome.</title>
        <authorList>
            <person name="Hou Z.-C."/>
            <person name="Zhou Z.-K."/>
            <person name="Zhu F."/>
            <person name="Hou S.-S."/>
        </authorList>
    </citation>
    <scope>NUCLEOTIDE SEQUENCE [LARGE SCALE GENOMIC DNA]</scope>
</reference>
<organism evidence="2 3">
    <name type="scientific">Anas platyrhynchos platyrhynchos</name>
    <name type="common">Northern mallard</name>
    <dbReference type="NCBI Taxonomy" id="8840"/>
    <lineage>
        <taxon>Eukaryota</taxon>
        <taxon>Metazoa</taxon>
        <taxon>Chordata</taxon>
        <taxon>Craniata</taxon>
        <taxon>Vertebrata</taxon>
        <taxon>Euteleostomi</taxon>
        <taxon>Archelosauria</taxon>
        <taxon>Archosauria</taxon>
        <taxon>Dinosauria</taxon>
        <taxon>Saurischia</taxon>
        <taxon>Theropoda</taxon>
        <taxon>Coelurosauria</taxon>
        <taxon>Aves</taxon>
        <taxon>Neognathae</taxon>
        <taxon>Galloanserae</taxon>
        <taxon>Anseriformes</taxon>
        <taxon>Anatidae</taxon>
        <taxon>Anatinae</taxon>
        <taxon>Anas</taxon>
    </lineage>
</organism>
<sequence length="718" mass="73980">MFICINHGDNQSFLVNTDCPVLLLLSHLRSKVGVPATDVIDVCDKLGTPKLLFQVKTLRERASEFLPAPGTYYVCRVELGTPGTAQELASRTFTPLLKDPSVALIEGLRHHGQHTHRRLQRSLKAAEGRRAPATEALPAGTYSQGAVRGGPAGPGGAGTATSHRATSTLGTGTPPPRPGAFLTSPAPGISWVPGGGSCPVPTPAVPTPAVPTPCHPSSLSHCPIVPLRVPMPPHIHPIPMSPAPLRGHILVPVPLSLSWYPRPHPRPCPHPHATPVPVSPPSLPAGQGSGTRRGATQRGAGGGSPQDPAAPGGGGSSGRGSAEPNKAAGPPAPGHRDRDRATWRPPPAGQHKPRPLFLLWAGLPQATPPFWEWAWPAPVTFHPATRCRPLEATPPGGDWRRRRRGHAPRPAPGCRGARLSGAGGRDGTGRDGAGGAGTGTGTGTGRRRTAWAHHDRVSPEHGAPPRKPVPAAAGAGGEDVRQRARAPAVPLREGAGEPGAAGGGDPADGLPPALPRQLPEDAALPAAHGRPAALRLPPLHRHHGGRPAPVPVPGEPARAAVPAGGGRSPVAARPRLHPPQTPQPQRDQQDPGPPALAHHQGAHREAAENQRVELVAGGAGARRRPPGALPRARQLCLRLRLRAGRGAGGPGVAEGLSAWEPVLLRGRHRERLQPGAAAHQPQEVPGLLHGAGLSPGAHSADPRRDGGQGGDEAAATGP</sequence>
<evidence type="ECO:0000313" key="3">
    <source>
        <dbReference type="Proteomes" id="UP000016666"/>
    </source>
</evidence>
<dbReference type="InterPro" id="IPR039471">
    <property type="entry name" value="CXorf65-like"/>
</dbReference>
<dbReference type="Proteomes" id="UP000016666">
    <property type="component" value="Chromosome 10"/>
</dbReference>
<feature type="compositionally biased region" description="Gly residues" evidence="1">
    <location>
        <begin position="421"/>
        <end position="444"/>
    </location>
</feature>
<dbReference type="AlphaFoldDB" id="A0A493TED3"/>
<proteinExistence type="predicted"/>
<dbReference type="Pfam" id="PF15874">
    <property type="entry name" value="Il2rg"/>
    <property type="match status" value="1"/>
</dbReference>
<evidence type="ECO:0000256" key="1">
    <source>
        <dbReference type="SAM" id="MobiDB-lite"/>
    </source>
</evidence>
<evidence type="ECO:0000313" key="2">
    <source>
        <dbReference type="Ensembl" id="ENSAPLP00000024209.1"/>
    </source>
</evidence>
<reference evidence="2" key="2">
    <citation type="submission" date="2025-08" db="UniProtKB">
        <authorList>
            <consortium name="Ensembl"/>
        </authorList>
    </citation>
    <scope>IDENTIFICATION</scope>
</reference>
<dbReference type="Ensembl" id="ENSAPLT00000017815.1">
    <property type="protein sequence ID" value="ENSAPLP00000024209.1"/>
    <property type="gene ID" value="ENSAPLG00000021497.1"/>
</dbReference>
<feature type="compositionally biased region" description="Gly residues" evidence="1">
    <location>
        <begin position="147"/>
        <end position="158"/>
    </location>
</feature>
<accession>A0A493TED3</accession>
<feature type="region of interest" description="Disordered" evidence="1">
    <location>
        <begin position="268"/>
        <end position="350"/>
    </location>
</feature>